<sequence length="99" mass="11702">MDQKDYKEIAKIINIGVYGHYKNPEELWKKKYGSLIEHTFPALTVIVIRREEIVNELADYFERALKERYEACKKLGLSASRVDKCKFNRKQFLKDCGVE</sequence>
<gene>
    <name evidence="1" type="ORF">LCGC14_1891340</name>
</gene>
<name>A0A0F9FZG5_9ZZZZ</name>
<comment type="caution">
    <text evidence="1">The sequence shown here is derived from an EMBL/GenBank/DDBJ whole genome shotgun (WGS) entry which is preliminary data.</text>
</comment>
<dbReference type="EMBL" id="LAZR01019646">
    <property type="protein sequence ID" value="KKL91779.1"/>
    <property type="molecule type" value="Genomic_DNA"/>
</dbReference>
<accession>A0A0F9FZG5</accession>
<reference evidence="1" key="1">
    <citation type="journal article" date="2015" name="Nature">
        <title>Complex archaea that bridge the gap between prokaryotes and eukaryotes.</title>
        <authorList>
            <person name="Spang A."/>
            <person name="Saw J.H."/>
            <person name="Jorgensen S.L."/>
            <person name="Zaremba-Niedzwiedzka K."/>
            <person name="Martijn J."/>
            <person name="Lind A.E."/>
            <person name="van Eijk R."/>
            <person name="Schleper C."/>
            <person name="Guy L."/>
            <person name="Ettema T.J."/>
        </authorList>
    </citation>
    <scope>NUCLEOTIDE SEQUENCE</scope>
</reference>
<proteinExistence type="predicted"/>
<protein>
    <submittedName>
        <fullName evidence="1">Uncharacterized protein</fullName>
    </submittedName>
</protein>
<evidence type="ECO:0000313" key="1">
    <source>
        <dbReference type="EMBL" id="KKL91779.1"/>
    </source>
</evidence>
<dbReference type="AlphaFoldDB" id="A0A0F9FZG5"/>
<organism evidence="1">
    <name type="scientific">marine sediment metagenome</name>
    <dbReference type="NCBI Taxonomy" id="412755"/>
    <lineage>
        <taxon>unclassified sequences</taxon>
        <taxon>metagenomes</taxon>
        <taxon>ecological metagenomes</taxon>
    </lineage>
</organism>